<dbReference type="Proteomes" id="UP000250200">
    <property type="component" value="Unassembled WGS sequence"/>
</dbReference>
<dbReference type="RefSeq" id="WP_000415722.1">
    <property type="nucleotide sequence ID" value="NZ_CAACXY010000016.1"/>
</dbReference>
<evidence type="ECO:0000313" key="1">
    <source>
        <dbReference type="EMBL" id="SQA17842.1"/>
    </source>
</evidence>
<reference evidence="3 4" key="1">
    <citation type="submission" date="2018-06" db="EMBL/GenBank/DDBJ databases">
        <authorList>
            <consortium name="Pathogen Informatics"/>
            <person name="Doyle S."/>
        </authorList>
    </citation>
    <scope>NUCLEOTIDE SEQUENCE [LARGE SCALE GENOMIC DNA]</scope>
    <source>
        <strain evidence="1 3">NCTC8181</strain>
        <strain evidence="2 4">NCTC8185</strain>
    </source>
</reference>
<evidence type="ECO:0000313" key="4">
    <source>
        <dbReference type="Proteomes" id="UP000254076"/>
    </source>
</evidence>
<accession>A0A7Z7K974</accession>
<protein>
    <submittedName>
        <fullName evidence="1">Domain of uncharacterized function (DUF3173)</fullName>
    </submittedName>
</protein>
<dbReference type="AlphaFoldDB" id="A0A7Z7K974"/>
<gene>
    <name evidence="1" type="ORF">NCTC8181_00804</name>
    <name evidence="2" type="ORF">NCTC8185_00852</name>
</gene>
<dbReference type="Pfam" id="PF11372">
    <property type="entry name" value="DUF3173"/>
    <property type="match status" value="1"/>
</dbReference>
<proteinExistence type="predicted"/>
<dbReference type="InterPro" id="IPR021512">
    <property type="entry name" value="DUF3173"/>
</dbReference>
<dbReference type="Proteomes" id="UP000254076">
    <property type="component" value="Unassembled WGS sequence"/>
</dbReference>
<sequence>MEKSLITKDDLIEQGLKEGTARKVIHEAKITLVSQGFKFYDNRRLGAVPISIVEKILNVKF</sequence>
<comment type="caution">
    <text evidence="1">The sequence shown here is derived from an EMBL/GenBank/DDBJ whole genome shotgun (WGS) entry which is preliminary data.</text>
</comment>
<dbReference type="EMBL" id="UHEQ01000004">
    <property type="protein sequence ID" value="SUN13642.1"/>
    <property type="molecule type" value="Genomic_DNA"/>
</dbReference>
<evidence type="ECO:0000313" key="2">
    <source>
        <dbReference type="EMBL" id="SUN13642.1"/>
    </source>
</evidence>
<evidence type="ECO:0000313" key="3">
    <source>
        <dbReference type="Proteomes" id="UP000250200"/>
    </source>
</evidence>
<name>A0A7Z7K974_STRAG</name>
<dbReference type="EMBL" id="UAVB01000001">
    <property type="protein sequence ID" value="SQA17842.1"/>
    <property type="molecule type" value="Genomic_DNA"/>
</dbReference>
<organism evidence="1 3">
    <name type="scientific">Streptococcus agalactiae</name>
    <dbReference type="NCBI Taxonomy" id="1311"/>
    <lineage>
        <taxon>Bacteria</taxon>
        <taxon>Bacillati</taxon>
        <taxon>Bacillota</taxon>
        <taxon>Bacilli</taxon>
        <taxon>Lactobacillales</taxon>
        <taxon>Streptococcaceae</taxon>
        <taxon>Streptococcus</taxon>
    </lineage>
</organism>